<reference evidence="10 11" key="1">
    <citation type="journal article" date="2014" name="Agronomy (Basel)">
        <title>A Draft Genome Sequence for Ensete ventricosum, the Drought-Tolerant Tree Against Hunger.</title>
        <authorList>
            <person name="Harrison J."/>
            <person name="Moore K.A."/>
            <person name="Paszkiewicz K."/>
            <person name="Jones T."/>
            <person name="Grant M."/>
            <person name="Ambacheew D."/>
            <person name="Muzemil S."/>
            <person name="Studholme D.J."/>
        </authorList>
    </citation>
    <scope>NUCLEOTIDE SEQUENCE [LARGE SCALE GENOMIC DNA]</scope>
</reference>
<dbReference type="AlphaFoldDB" id="A0A426XPP1"/>
<keyword evidence="6" id="KW-0539">Nucleus</keyword>
<comment type="caution">
    <text evidence="10">The sequence shown here is derived from an EMBL/GenBank/DDBJ whole genome shotgun (WGS) entry which is preliminary data.</text>
</comment>
<dbReference type="FunFam" id="1.10.10.60:FF:000349">
    <property type="entry name" value="Transcription factor MYB39"/>
    <property type="match status" value="1"/>
</dbReference>
<dbReference type="FunFam" id="1.10.10.60:FF:000001">
    <property type="entry name" value="MYB-related transcription factor"/>
    <property type="match status" value="1"/>
</dbReference>
<dbReference type="SMART" id="SM00717">
    <property type="entry name" value="SANT"/>
    <property type="match status" value="2"/>
</dbReference>
<organism evidence="10 11">
    <name type="scientific">Ensete ventricosum</name>
    <name type="common">Abyssinian banana</name>
    <name type="synonym">Musa ensete</name>
    <dbReference type="NCBI Taxonomy" id="4639"/>
    <lineage>
        <taxon>Eukaryota</taxon>
        <taxon>Viridiplantae</taxon>
        <taxon>Streptophyta</taxon>
        <taxon>Embryophyta</taxon>
        <taxon>Tracheophyta</taxon>
        <taxon>Spermatophyta</taxon>
        <taxon>Magnoliopsida</taxon>
        <taxon>Liliopsida</taxon>
        <taxon>Zingiberales</taxon>
        <taxon>Musaceae</taxon>
        <taxon>Ensete</taxon>
    </lineage>
</organism>
<dbReference type="InterPro" id="IPR015495">
    <property type="entry name" value="Myb_TF_plants"/>
</dbReference>
<evidence type="ECO:0000259" key="8">
    <source>
        <dbReference type="PROSITE" id="PS50090"/>
    </source>
</evidence>
<feature type="domain" description="Myb-like" evidence="8">
    <location>
        <begin position="18"/>
        <end position="70"/>
    </location>
</feature>
<dbReference type="SUPFAM" id="SSF46689">
    <property type="entry name" value="Homeodomain-like"/>
    <property type="match status" value="1"/>
</dbReference>
<protein>
    <submittedName>
        <fullName evidence="10">Uncharacterized protein</fullName>
    </submittedName>
</protein>
<comment type="subcellular location">
    <subcellularLocation>
        <location evidence="1">Nucleus</location>
    </subcellularLocation>
</comment>
<gene>
    <name evidence="10" type="ORF">B296_00057821</name>
</gene>
<evidence type="ECO:0000313" key="10">
    <source>
        <dbReference type="EMBL" id="RRT41448.1"/>
    </source>
</evidence>
<feature type="domain" description="HTH myb-type" evidence="9">
    <location>
        <begin position="71"/>
        <end position="125"/>
    </location>
</feature>
<dbReference type="PANTHER" id="PTHR10641:SF1399">
    <property type="entry name" value="TRANSCRIPTION FACTOR MYB53"/>
    <property type="match status" value="1"/>
</dbReference>
<dbReference type="PANTHER" id="PTHR10641">
    <property type="entry name" value="MYB FAMILY TRANSCRIPTION FACTOR"/>
    <property type="match status" value="1"/>
</dbReference>
<dbReference type="InterPro" id="IPR001005">
    <property type="entry name" value="SANT/Myb"/>
</dbReference>
<dbReference type="Gene3D" id="1.10.10.60">
    <property type="entry name" value="Homeodomain-like"/>
    <property type="match status" value="2"/>
</dbReference>
<evidence type="ECO:0000256" key="6">
    <source>
        <dbReference type="ARBA" id="ARBA00023242"/>
    </source>
</evidence>
<dbReference type="InterPro" id="IPR009057">
    <property type="entry name" value="Homeodomain-like_sf"/>
</dbReference>
<dbReference type="EMBL" id="AMZH03018569">
    <property type="protein sequence ID" value="RRT41448.1"/>
    <property type="molecule type" value="Genomic_DNA"/>
</dbReference>
<dbReference type="PROSITE" id="PS50090">
    <property type="entry name" value="MYB_LIKE"/>
    <property type="match status" value="2"/>
</dbReference>
<evidence type="ECO:0000259" key="9">
    <source>
        <dbReference type="PROSITE" id="PS51294"/>
    </source>
</evidence>
<evidence type="ECO:0000313" key="11">
    <source>
        <dbReference type="Proteomes" id="UP000287651"/>
    </source>
</evidence>
<dbReference type="GO" id="GO:0003677">
    <property type="term" value="F:DNA binding"/>
    <property type="evidence" value="ECO:0007669"/>
    <property type="project" value="UniProtKB-KW"/>
</dbReference>
<keyword evidence="4" id="KW-0238">DNA-binding</keyword>
<dbReference type="InterPro" id="IPR017930">
    <property type="entry name" value="Myb_dom"/>
</dbReference>
<name>A0A426XPP1_ENSVE</name>
<evidence type="ECO:0000256" key="3">
    <source>
        <dbReference type="ARBA" id="ARBA00023015"/>
    </source>
</evidence>
<dbReference type="GO" id="GO:0005634">
    <property type="term" value="C:nucleus"/>
    <property type="evidence" value="ECO:0007669"/>
    <property type="project" value="UniProtKB-SubCell"/>
</dbReference>
<keyword evidence="5" id="KW-0804">Transcription</keyword>
<feature type="non-terminal residue" evidence="10">
    <location>
        <position position="1"/>
    </location>
</feature>
<keyword evidence="2" id="KW-0677">Repeat</keyword>
<dbReference type="Pfam" id="PF00249">
    <property type="entry name" value="Myb_DNA-binding"/>
    <property type="match status" value="2"/>
</dbReference>
<feature type="region of interest" description="Disordered" evidence="7">
    <location>
        <begin position="249"/>
        <end position="270"/>
    </location>
</feature>
<feature type="domain" description="HTH myb-type" evidence="9">
    <location>
        <begin position="18"/>
        <end position="70"/>
    </location>
</feature>
<feature type="domain" description="Myb-like" evidence="8">
    <location>
        <begin position="71"/>
        <end position="121"/>
    </location>
</feature>
<dbReference type="Proteomes" id="UP000287651">
    <property type="component" value="Unassembled WGS sequence"/>
</dbReference>
<evidence type="ECO:0000256" key="7">
    <source>
        <dbReference type="SAM" id="MobiDB-lite"/>
    </source>
</evidence>
<evidence type="ECO:0000256" key="1">
    <source>
        <dbReference type="ARBA" id="ARBA00004123"/>
    </source>
</evidence>
<dbReference type="CDD" id="cd00167">
    <property type="entry name" value="SANT"/>
    <property type="match status" value="2"/>
</dbReference>
<evidence type="ECO:0000256" key="5">
    <source>
        <dbReference type="ARBA" id="ARBA00023163"/>
    </source>
</evidence>
<accession>A0A426XPP1</accession>
<evidence type="ECO:0000256" key="2">
    <source>
        <dbReference type="ARBA" id="ARBA00022737"/>
    </source>
</evidence>
<proteinExistence type="predicted"/>
<evidence type="ECO:0000256" key="4">
    <source>
        <dbReference type="ARBA" id="ARBA00023125"/>
    </source>
</evidence>
<keyword evidence="3" id="KW-0805">Transcription regulation</keyword>
<dbReference type="PROSITE" id="PS51294">
    <property type="entry name" value="HTH_MYB"/>
    <property type="match status" value="2"/>
</dbReference>
<sequence length="338" mass="37259">ELKTALQGKMGRSPCCDEIGVKKGPWTPEEDKQLVEYIQRHGHGSWRSLPKMAGLNRCGKSCRLRWTNYLRPDIKRGKFSEDEERMIVHLHSILGNKWSTISKSLPGRTDNEIKNYWNTHLKKKLLLMGIDPVTHTRRTDVDLLTVLPALLAAATNLGNLGDPLNDALRLQADAVHLVRFQVLQTLIQAMSAAAPNVEAMNRSSSASLGSCYQFDDAQLSQQLEGLASVPLAQVTTGLPCLANPFEEQEKVTHPEVSSLTTGIKTEGYNGMTNPVSSSGDATTALSTHSPVPFPQERIDTDCMQDPISSPASFPFQDWYGQSAGGSNDDMICWKDILE</sequence>